<sequence length="127" mass="13918">METIYNWLLQSMGNEGNAYTILNCQRTKRTEGGDYIQVMARLKDFSIVNLLIHSGQLTEPEANRLGGGNPAFEQHTFADSTGVLDFLHTGETDDVPTSTDNNAVQVLVFKPVGEAGELTFPPEQSAD</sequence>
<accession>A0A0E3ZXN3</accession>
<organism evidence="1 2">
    <name type="scientific">Spirosoma radiotolerans</name>
    <dbReference type="NCBI Taxonomy" id="1379870"/>
    <lineage>
        <taxon>Bacteria</taxon>
        <taxon>Pseudomonadati</taxon>
        <taxon>Bacteroidota</taxon>
        <taxon>Cytophagia</taxon>
        <taxon>Cytophagales</taxon>
        <taxon>Cytophagaceae</taxon>
        <taxon>Spirosoma</taxon>
    </lineage>
</organism>
<dbReference type="OrthoDB" id="960892at2"/>
<reference evidence="1 2" key="1">
    <citation type="journal article" date="2014" name="Curr. Microbiol.">
        <title>Spirosoma radiotolerans sp. nov., a gamma-radiation-resistant bacterium isolated from gamma ray-irradiated soil.</title>
        <authorList>
            <person name="Lee J.J."/>
            <person name="Srinivasan S."/>
            <person name="Lim S."/>
            <person name="Joe M."/>
            <person name="Im S."/>
            <person name="Bae S.I."/>
            <person name="Park K.R."/>
            <person name="Han J.H."/>
            <person name="Park S.H."/>
            <person name="Joo B.M."/>
            <person name="Park S.J."/>
            <person name="Kim M.K."/>
        </authorList>
    </citation>
    <scope>NUCLEOTIDE SEQUENCE [LARGE SCALE GENOMIC DNA]</scope>
    <source>
        <strain evidence="1 2">DG5A</strain>
    </source>
</reference>
<name>A0A0E3ZXN3_9BACT</name>
<dbReference type="RefSeq" id="WP_046575275.1">
    <property type="nucleotide sequence ID" value="NZ_CP010429.1"/>
</dbReference>
<proteinExistence type="predicted"/>
<dbReference type="EMBL" id="CP010429">
    <property type="protein sequence ID" value="AKD56315.1"/>
    <property type="molecule type" value="Genomic_DNA"/>
</dbReference>
<dbReference type="HOGENOM" id="CLU_2013819_0_0_10"/>
<evidence type="ECO:0000313" key="2">
    <source>
        <dbReference type="Proteomes" id="UP000033054"/>
    </source>
</evidence>
<dbReference type="STRING" id="1379870.SD10_16810"/>
<evidence type="ECO:0000313" key="1">
    <source>
        <dbReference type="EMBL" id="AKD56315.1"/>
    </source>
</evidence>
<protein>
    <submittedName>
        <fullName evidence="1">Uncharacterized protein</fullName>
    </submittedName>
</protein>
<dbReference type="Proteomes" id="UP000033054">
    <property type="component" value="Chromosome"/>
</dbReference>
<dbReference type="PATRIC" id="fig|1379870.5.peg.3648"/>
<keyword evidence="2" id="KW-1185">Reference proteome</keyword>
<dbReference type="KEGG" id="srd:SD10_16810"/>
<gene>
    <name evidence="1" type="ORF">SD10_16810</name>
</gene>
<dbReference type="AlphaFoldDB" id="A0A0E3ZXN3"/>